<dbReference type="EMBL" id="CAXLJM020000004">
    <property type="protein sequence ID" value="CAL8069908.1"/>
    <property type="molecule type" value="Genomic_DNA"/>
</dbReference>
<dbReference type="PROSITE" id="PS00915">
    <property type="entry name" value="PI3_4_KINASE_1"/>
    <property type="match status" value="1"/>
</dbReference>
<evidence type="ECO:0000256" key="5">
    <source>
        <dbReference type="ARBA" id="ARBA00022741"/>
    </source>
</evidence>
<dbReference type="InterPro" id="IPR003151">
    <property type="entry name" value="PIK-rel_kinase_FAT"/>
</dbReference>
<dbReference type="SMART" id="SM00146">
    <property type="entry name" value="PI3Kc"/>
    <property type="match status" value="1"/>
</dbReference>
<evidence type="ECO:0000256" key="11">
    <source>
        <dbReference type="SAM" id="MobiDB-lite"/>
    </source>
</evidence>
<comment type="caution">
    <text evidence="15">The sequence shown here is derived from an EMBL/GenBank/DDBJ whole genome shotgun (WGS) entry which is preliminary data.</text>
</comment>
<dbReference type="InterPro" id="IPR016024">
    <property type="entry name" value="ARM-type_fold"/>
</dbReference>
<dbReference type="Pfam" id="PF02260">
    <property type="entry name" value="FATC"/>
    <property type="match status" value="1"/>
</dbReference>
<evidence type="ECO:0000256" key="9">
    <source>
        <dbReference type="ARBA" id="ARBA00023242"/>
    </source>
</evidence>
<evidence type="ECO:0000256" key="7">
    <source>
        <dbReference type="ARBA" id="ARBA00022777"/>
    </source>
</evidence>
<keyword evidence="8" id="KW-0067">ATP-binding</keyword>
<evidence type="ECO:0000256" key="1">
    <source>
        <dbReference type="ARBA" id="ARBA00004123"/>
    </source>
</evidence>
<dbReference type="InterPro" id="IPR003152">
    <property type="entry name" value="FATC_dom"/>
</dbReference>
<dbReference type="PROSITE" id="PS50290">
    <property type="entry name" value="PI3_4_KINASE_3"/>
    <property type="match status" value="1"/>
</dbReference>
<accession>A0ABP1PKC5</accession>
<evidence type="ECO:0000313" key="16">
    <source>
        <dbReference type="Proteomes" id="UP001642540"/>
    </source>
</evidence>
<evidence type="ECO:0000256" key="3">
    <source>
        <dbReference type="ARBA" id="ARBA00022527"/>
    </source>
</evidence>
<dbReference type="SUPFAM" id="SSF48371">
    <property type="entry name" value="ARM repeat"/>
    <property type="match status" value="1"/>
</dbReference>
<dbReference type="InterPro" id="IPR000403">
    <property type="entry name" value="PI3/4_kinase_cat_dom"/>
</dbReference>
<proteinExistence type="predicted"/>
<feature type="region of interest" description="Disordered" evidence="11">
    <location>
        <begin position="2895"/>
        <end position="2919"/>
    </location>
</feature>
<keyword evidence="4" id="KW-0808">Transferase</keyword>
<evidence type="ECO:0000259" key="13">
    <source>
        <dbReference type="PROSITE" id="PS51189"/>
    </source>
</evidence>
<feature type="domain" description="PI3K/PI4K catalytic" evidence="12">
    <location>
        <begin position="2605"/>
        <end position="2926"/>
    </location>
</feature>
<dbReference type="EC" id="2.7.11.1" evidence="2"/>
<dbReference type="PANTHER" id="PTHR37079:SF4">
    <property type="entry name" value="SERINE_THREONINE-PROTEIN KINASE ATM"/>
    <property type="match status" value="1"/>
</dbReference>
<keyword evidence="7" id="KW-0418">Kinase</keyword>
<sequence length="2985" mass="340830">MDSIQRFIGDMKAASRIADRKKAAESLIDYLDSDVCETLDFNSLNPEQKSDKMTWTMLFGEVKGYFVKETERGTMTHVNKVFYFSVIDQVFTKATINRPWLQWSKVYDFIVQHLQQDRHAGLYGPSLISMLERFLSIEFYGTVIDAPSWIDLINILLKCYKKYEISTTSVFRCLTHCIKRGSLYAQVLSTLRSKVVSFYTKIIVEDRNAVRQDVIPYLHGLTTLCTLNANEFRCILCKLGEDVIPHILQISSFSDEEETALVDFLMVQYRLHMPCDADMSSEAFYAYNPQNWKDIVISVYSYCIDKIEDTAQKRKSLSKLDFKVSEEFMQLAANCTKQISSSSFMETGDSEEADVVVSKKKMRYKSFDTIINDISRRPLSEGICVWTTYLSVILTDFPELVGTRTKLSNLIQLGNSMFNTPFINRREFFIYFLSLLRAEKYMLSRDVVSCLNDSWNTVWDLSIKSLTVCEDKPAAMQLLRHILKEVRPKNIMPLLVLYMNKSMPPMECSLQLLAECLALCSLPVQMNTYNVASQAVILDEEIAVTSCPRQALISWLINATNQDADGLESLIATLMCSLVVKQSHTLIREEVELNPNDKEKYLEFEKMIVKYCFVQCDDKKPQGRKISDPDKITHFIVKRRLSERLADALEMGFKKLPALVVSSNAHNVQLQYKRFLGKLNLYLNIANILDKHSIGESESLGLAKVVQKNFELGMTKLNDFIHECFTSELVNHPQQIVSLIRSTRVLMSNKLSMNMRKFLSTKFYQSTLEHFKKVFRSNLAKQVERSINNPHEAAVLFSDEDLPSRLRVLQMSNAAELELITRKDRGCEKASVEALHALIDYGMICNHPLEFFNEILKDLLTEPFLSANQFLFDACADVIFKLSTILPAVGLEELVVSIVGLLQKCCRGFWKLPHCAEKLWMLFKAITRVVAPVDLPDRTHFMILVGTMYNFLKPNVTGPKTGVKFSITRNIYLKAFECFSELAKYDPALLWTEFVPTKSSPCWVLDELHEFFKNQSHLIRMSAADAICYTYQNADPFDYCGGYSSSQESASDISSSKDAYQERRKAFLNTLYQGLVNAFDVECGLSPDEIREESVNRTSLALSCLTRLIFAFPYLQKHSIMNLFVIVKLKSIDVSLAQRALLYSSPTSTKTMCCYLSYILNKSLKLRYTIESFPFQFFGSKNLVSFLEKFRYEICVEYFEQDRMDDFKAFASRFELSVLKLTQHCYGMIMARLTPGLAIHKYELQSRGLNLAAFNETHKRLITTLGGKDATETLLMTCLGDVVLNLISLTFDPTIVNEWGCSEVKLPEPIPPYYPETTIETCLKFLQAASPRSNISVIGYLVNSSAKNIYKILLALTIRIHEAHNILEKFWRLHQFSFFVNLLLNEPQEIFSSMKEYVCNFVFNSYLRLLKVEDGDEIHNIRFRKVLILLITKLVERITEECTEEMIFYFSTVVRGVVSAVVKHPVLINSAKMLLDFLMKTHGVTFADCIVSLEPFPSHLTEFQAYDIIQLDQKYGSFRNEWPLQKELEMFLNEIESSSASCTKERLQFLKNLLSKREVKRDLERIVKNLENKRFSEECAKDPLHQVIQMLIDVTLSSQEEEVILEASRCLGEIGPIDLSVLVLPTHKNQAKINSATEALMEIVKIIFSYLTSDDIRLVTISGKVMLNLFEYEECNNLVKSEFHDARLFKILFPFQCTQNRQLKQSIERIDAGSLEEKLGLNEMNEYIDFRSWLIGLTTGIIASFKSNTSMVTDLLPLCELRVDFCEDVLPYVVYLCLLGGKANPPVKKIMTGYFRNFFSKFASHYNNAADYSRSFTPSSSGTVGTCIFMNKLALRSLLRVIQFLRRHPLPQEMKGSVKLTPWDSNFWLDVNYLDVAKVAQFCGAYLTSILYVEIAATEMDMHGAQQHYVDDGSDENSQEQLYSQGLSMYSRNRSDVSKIEKLLLKAYTSIGEADAAYGCGSARFTDMESSMHHVEQSMDWHRLLVLANGSSFDPESSQDAHVALSLKQLGLFNVLWAFLKGTESGATESGAEDDITQVQYECAWRLTKWDMNTDKPVYVKDMVEPSSQSSFQVCIYEGIQAGIEGDTQTQLKSIKNGFISIHTELRHATLESSENLCPFLSRLQMLRVVEDFFEKGTISERSLDDFVHKWKLQDRIPASDFKYQEPVLFLRNVLLREYNSGKRSRNIEPEIRDSLLELISKARDAGRLDFADSLATAMASICKSSVQREFEVAKTHWAREKMDVARHILSRLIKKCNHEDDLFPSLLLLYGDWLSMSHCERPSVILDKYLQRSCSLYEKKGTAPLQEVSKANFVLAKYADAQYQNVSKYVGSEVFSAKLNHLQQARMEEDKMKNAVDLDSRRSVLIIKKQSNYDDEEINYIYNEKSKFLLLALRHYLRGLKASHEQDLLIFRAISLWLENGNDTDERVVEETTKIFGEETMPTYKYIVVLHQLSARLSNASTKTNALLKTILVKCAEEHPYHTLPVLLTQALLYKDEEDVIKKTSKLKVQLTGRVKAADDIVKSLKGNKRLKSLLIKMETLWGQLIDLANIQPGRKNAEGVKLNIPDKILKELINLEDVAVPTSTIPVLPSGNYTGSVVGIQQFGRVFGLVGGINSPKKIECRGNNGFQYNMLLKGQDDLRQDAVMQQVFGVINRLLQGEPKTKARQLHIRTYKVIPLSQRTGLIEWVENTQTLGEYLVGNPSDPDAGAHPRYRPNDFKPQQCRLKLLEARNCGDIEKKYSSYIQICEHFKPVFRHFFFENFKEAGVFFEKRLAYTRSVATTSMVGYILGLGDRHVLNILIDKTTAEFIHIDLGVAFEQGRILPTPETVPFRLTRDVIDGMGVSGIEGVFKKSCEMTMEVLRNNSEIILTVLQVLLYDPLYMWALTNDRVARVQPSDSTKGGKKSKSNNVEQVEDSVKERNNSAARVLLRLRQKLMGIEEEGGATGAISSGSSLSIDGHVSLLIQRAMDPEKLSRLFPGWQPYL</sequence>
<keyword evidence="5" id="KW-0547">Nucleotide-binding</keyword>
<dbReference type="Pfam" id="PF00454">
    <property type="entry name" value="PI3_PI4_kinase"/>
    <property type="match status" value="1"/>
</dbReference>
<dbReference type="PANTHER" id="PTHR37079">
    <property type="entry name" value="SERINE/THREONINE-PROTEIN KINASE ATM"/>
    <property type="match status" value="1"/>
</dbReference>
<gene>
    <name evidence="15" type="ORF">ODALV1_LOCUS987</name>
</gene>
<dbReference type="InterPro" id="IPR014009">
    <property type="entry name" value="PIK_FAT"/>
</dbReference>
<dbReference type="CDD" id="cd05171">
    <property type="entry name" value="PIKKc_ATM"/>
    <property type="match status" value="1"/>
</dbReference>
<name>A0ABP1PKC5_9HEXA</name>
<evidence type="ECO:0000256" key="2">
    <source>
        <dbReference type="ARBA" id="ARBA00012513"/>
    </source>
</evidence>
<evidence type="ECO:0000256" key="4">
    <source>
        <dbReference type="ARBA" id="ARBA00022679"/>
    </source>
</evidence>
<dbReference type="PROSITE" id="PS51189">
    <property type="entry name" value="FAT"/>
    <property type="match status" value="1"/>
</dbReference>
<evidence type="ECO:0000259" key="14">
    <source>
        <dbReference type="PROSITE" id="PS51190"/>
    </source>
</evidence>
<organism evidence="15 16">
    <name type="scientific">Orchesella dallaii</name>
    <dbReference type="NCBI Taxonomy" id="48710"/>
    <lineage>
        <taxon>Eukaryota</taxon>
        <taxon>Metazoa</taxon>
        <taxon>Ecdysozoa</taxon>
        <taxon>Arthropoda</taxon>
        <taxon>Hexapoda</taxon>
        <taxon>Collembola</taxon>
        <taxon>Entomobryomorpha</taxon>
        <taxon>Entomobryoidea</taxon>
        <taxon>Orchesellidae</taxon>
        <taxon>Orchesellinae</taxon>
        <taxon>Orchesella</taxon>
    </lineage>
</organism>
<protein>
    <recommendedName>
        <fullName evidence="2">non-specific serine/threonine protein kinase</fullName>
        <ecNumber evidence="2">2.7.11.1</ecNumber>
    </recommendedName>
</protein>
<evidence type="ECO:0000256" key="6">
    <source>
        <dbReference type="ARBA" id="ARBA00022763"/>
    </source>
</evidence>
<dbReference type="InterPro" id="IPR044107">
    <property type="entry name" value="PIKKc_ATM"/>
</dbReference>
<keyword evidence="16" id="KW-1185">Reference proteome</keyword>
<dbReference type="Gene3D" id="1.10.1070.11">
    <property type="entry name" value="Phosphatidylinositol 3-/4-kinase, catalytic domain"/>
    <property type="match status" value="1"/>
</dbReference>
<dbReference type="InterPro" id="IPR018936">
    <property type="entry name" value="PI3/4_kinase_CS"/>
</dbReference>
<dbReference type="PROSITE" id="PS00916">
    <property type="entry name" value="PI3_4_KINASE_2"/>
    <property type="match status" value="1"/>
</dbReference>
<evidence type="ECO:0000313" key="15">
    <source>
        <dbReference type="EMBL" id="CAL8069908.1"/>
    </source>
</evidence>
<dbReference type="SMART" id="SM01343">
    <property type="entry name" value="FATC"/>
    <property type="match status" value="1"/>
</dbReference>
<feature type="domain" description="FAT" evidence="13">
    <location>
        <begin position="1875"/>
        <end position="2494"/>
    </location>
</feature>
<dbReference type="PROSITE" id="PS51190">
    <property type="entry name" value="FATC"/>
    <property type="match status" value="1"/>
</dbReference>
<dbReference type="Proteomes" id="UP001642540">
    <property type="component" value="Unassembled WGS sequence"/>
</dbReference>
<keyword evidence="3" id="KW-0723">Serine/threonine-protein kinase</keyword>
<keyword evidence="9" id="KW-0539">Nucleus</keyword>
<dbReference type="InterPro" id="IPR036940">
    <property type="entry name" value="PI3/4_kinase_cat_sf"/>
</dbReference>
<dbReference type="SUPFAM" id="SSF56112">
    <property type="entry name" value="Protein kinase-like (PK-like)"/>
    <property type="match status" value="1"/>
</dbReference>
<reference evidence="15 16" key="1">
    <citation type="submission" date="2024-08" db="EMBL/GenBank/DDBJ databases">
        <authorList>
            <person name="Cucini C."/>
            <person name="Frati F."/>
        </authorList>
    </citation>
    <scope>NUCLEOTIDE SEQUENCE [LARGE SCALE GENOMIC DNA]</scope>
</reference>
<comment type="subcellular location">
    <subcellularLocation>
        <location evidence="1">Nucleus</location>
    </subcellularLocation>
</comment>
<dbReference type="InterPro" id="IPR011009">
    <property type="entry name" value="Kinase-like_dom_sf"/>
</dbReference>
<evidence type="ECO:0000256" key="8">
    <source>
        <dbReference type="ARBA" id="ARBA00022840"/>
    </source>
</evidence>
<dbReference type="Pfam" id="PF02259">
    <property type="entry name" value="FAT"/>
    <property type="match status" value="1"/>
</dbReference>
<dbReference type="Gene3D" id="3.30.1010.10">
    <property type="entry name" value="Phosphatidylinositol 3-kinase Catalytic Subunit, Chain A, domain 4"/>
    <property type="match status" value="1"/>
</dbReference>
<evidence type="ECO:0000259" key="12">
    <source>
        <dbReference type="PROSITE" id="PS50290"/>
    </source>
</evidence>
<evidence type="ECO:0000256" key="10">
    <source>
        <dbReference type="ARBA" id="ARBA00047899"/>
    </source>
</evidence>
<dbReference type="InterPro" id="IPR038980">
    <property type="entry name" value="ATM_plant"/>
</dbReference>
<keyword evidence="6" id="KW-0227">DNA damage</keyword>
<feature type="domain" description="FATC" evidence="14">
    <location>
        <begin position="2953"/>
        <end position="2985"/>
    </location>
</feature>
<comment type="catalytic activity">
    <reaction evidence="10">
        <text>L-threonyl-[protein] + ATP = O-phospho-L-threonyl-[protein] + ADP + H(+)</text>
        <dbReference type="Rhea" id="RHEA:46608"/>
        <dbReference type="Rhea" id="RHEA-COMP:11060"/>
        <dbReference type="Rhea" id="RHEA-COMP:11605"/>
        <dbReference type="ChEBI" id="CHEBI:15378"/>
        <dbReference type="ChEBI" id="CHEBI:30013"/>
        <dbReference type="ChEBI" id="CHEBI:30616"/>
        <dbReference type="ChEBI" id="CHEBI:61977"/>
        <dbReference type="ChEBI" id="CHEBI:456216"/>
        <dbReference type="EC" id="2.7.11.1"/>
    </reaction>
</comment>